<keyword evidence="2" id="KW-0229">DNA integration</keyword>
<dbReference type="Proteomes" id="UP000192923">
    <property type="component" value="Unassembled WGS sequence"/>
</dbReference>
<dbReference type="GO" id="GO:0003677">
    <property type="term" value="F:DNA binding"/>
    <property type="evidence" value="ECO:0007669"/>
    <property type="project" value="InterPro"/>
</dbReference>
<evidence type="ECO:0000313" key="5">
    <source>
        <dbReference type="EMBL" id="SMF97776.1"/>
    </source>
</evidence>
<evidence type="ECO:0000313" key="6">
    <source>
        <dbReference type="Proteomes" id="UP000192923"/>
    </source>
</evidence>
<proteinExistence type="predicted"/>
<evidence type="ECO:0000259" key="4">
    <source>
        <dbReference type="PROSITE" id="PS51898"/>
    </source>
</evidence>
<reference evidence="5 6" key="1">
    <citation type="submission" date="2016-12" db="EMBL/GenBank/DDBJ databases">
        <authorList>
            <person name="Song W.-J."/>
            <person name="Kurnit D.M."/>
        </authorList>
    </citation>
    <scope>NUCLEOTIDE SEQUENCE [LARGE SCALE GENOMIC DNA]</scope>
    <source>
        <strain evidence="5 6">175</strain>
    </source>
</reference>
<keyword evidence="6" id="KW-1185">Reference proteome</keyword>
<dbReference type="InterPro" id="IPR022169">
    <property type="entry name" value="DUF3701"/>
</dbReference>
<organism evidence="5 6">
    <name type="scientific">Methylomagnum ishizawai</name>
    <dbReference type="NCBI Taxonomy" id="1760988"/>
    <lineage>
        <taxon>Bacteria</taxon>
        <taxon>Pseudomonadati</taxon>
        <taxon>Pseudomonadota</taxon>
        <taxon>Gammaproteobacteria</taxon>
        <taxon>Methylococcales</taxon>
        <taxon>Methylococcaceae</taxon>
        <taxon>Methylomagnum</taxon>
    </lineage>
</organism>
<evidence type="ECO:0000256" key="1">
    <source>
        <dbReference type="ARBA" id="ARBA00004496"/>
    </source>
</evidence>
<feature type="domain" description="Tyr recombinase" evidence="4">
    <location>
        <begin position="337"/>
        <end position="557"/>
    </location>
</feature>
<evidence type="ECO:0000256" key="2">
    <source>
        <dbReference type="ARBA" id="ARBA00022908"/>
    </source>
</evidence>
<protein>
    <submittedName>
        <fullName evidence="5">Site-specific recombinase XerD</fullName>
    </submittedName>
</protein>
<dbReference type="GO" id="GO:0005737">
    <property type="term" value="C:cytoplasm"/>
    <property type="evidence" value="ECO:0007669"/>
    <property type="project" value="UniProtKB-SubCell"/>
</dbReference>
<keyword evidence="3" id="KW-0233">DNA recombination</keyword>
<name>A0A1Y6D589_9GAMM</name>
<dbReference type="RefSeq" id="WP_176225421.1">
    <property type="nucleotide sequence ID" value="NZ_FXAM01000004.1"/>
</dbReference>
<gene>
    <name evidence="5" type="ORF">SAMN02949497_0032</name>
</gene>
<dbReference type="GO" id="GO:0015074">
    <property type="term" value="P:DNA integration"/>
    <property type="evidence" value="ECO:0007669"/>
    <property type="project" value="UniProtKB-KW"/>
</dbReference>
<dbReference type="Pfam" id="PF00589">
    <property type="entry name" value="Phage_integrase"/>
    <property type="match status" value="1"/>
</dbReference>
<dbReference type="InterPro" id="IPR002104">
    <property type="entry name" value="Integrase_catalytic"/>
</dbReference>
<dbReference type="PANTHER" id="PTHR30349:SF77">
    <property type="entry name" value="TYROSINE RECOMBINASE XERC"/>
    <property type="match status" value="1"/>
</dbReference>
<dbReference type="EMBL" id="FXAM01000004">
    <property type="protein sequence ID" value="SMF97776.1"/>
    <property type="molecule type" value="Genomic_DNA"/>
</dbReference>
<sequence length="566" mass="63185">MTLDPTDRALLRGWLQGLPWLVLSDVYQPDQLPSATKAHTETLVEALVARARRSGRDDLADRLAGGPLVSERWQAQADAAIDAILELPEPRPAPSDPVARWFPGRIEAPLARAGIATLADIAQAAELDGWWRTVPRIGEDGAEILRQFFAQSPELGPLPEIVVEPPPAPERPPRTDVAPLEYFRAPELLSGRDRTNRQPPERQRIQADTDAEAVGCWLAQWPEDSATRRAYRKEAERFLLWSLLERGKPLSGLGVDDAIAYRQFVRDPQPRERWVGPLAARRSPGWKPFQDGLSERSAQFAETVLRSLCQWLVEVGYLAWSPFGGLRRARRSEEGMAVGRALSEREWRWVMDYCAGKLAEPGTDTAYYRHARFALRFGYATGLRISNLAAATLGDLERREGRDGAKWWLHCRVKGDKPHRVPVTALLGELREYLGFRGYDAPLEALDPDIPLIGKRRRTRTGRKTYREVAYSPAGLHDLFRSLFGEAGAALESTDPVAAARLRASTAHVLRHTHATHALERGVPITVAQRNLGHASLAVTSRYLTVDDDRHHEEIGKLLDPGAEPA</sequence>
<accession>A0A1Y6D589</accession>
<dbReference type="SUPFAM" id="SSF56349">
    <property type="entry name" value="DNA breaking-rejoining enzymes"/>
    <property type="match status" value="1"/>
</dbReference>
<dbReference type="Pfam" id="PF12482">
    <property type="entry name" value="DUF3701"/>
    <property type="match status" value="1"/>
</dbReference>
<dbReference type="InterPro" id="IPR011010">
    <property type="entry name" value="DNA_brk_join_enz"/>
</dbReference>
<dbReference type="InterPro" id="IPR013762">
    <property type="entry name" value="Integrase-like_cat_sf"/>
</dbReference>
<dbReference type="AlphaFoldDB" id="A0A1Y6D589"/>
<comment type="subcellular location">
    <subcellularLocation>
        <location evidence="1">Cytoplasm</location>
    </subcellularLocation>
</comment>
<dbReference type="STRING" id="1760988.SAMN02949497_0032"/>
<dbReference type="PANTHER" id="PTHR30349">
    <property type="entry name" value="PHAGE INTEGRASE-RELATED"/>
    <property type="match status" value="1"/>
</dbReference>
<dbReference type="PROSITE" id="PS51898">
    <property type="entry name" value="TYR_RECOMBINASE"/>
    <property type="match status" value="1"/>
</dbReference>
<dbReference type="Gene3D" id="1.10.443.10">
    <property type="entry name" value="Intergrase catalytic core"/>
    <property type="match status" value="1"/>
</dbReference>
<dbReference type="GO" id="GO:0006310">
    <property type="term" value="P:DNA recombination"/>
    <property type="evidence" value="ECO:0007669"/>
    <property type="project" value="UniProtKB-KW"/>
</dbReference>
<evidence type="ECO:0000256" key="3">
    <source>
        <dbReference type="ARBA" id="ARBA00023172"/>
    </source>
</evidence>
<dbReference type="InterPro" id="IPR050090">
    <property type="entry name" value="Tyrosine_recombinase_XerCD"/>
</dbReference>
<dbReference type="CDD" id="cd00397">
    <property type="entry name" value="DNA_BRE_C"/>
    <property type="match status" value="1"/>
</dbReference>